<gene>
    <name evidence="1" type="ORF">GAYE_SCF05G2631</name>
</gene>
<comment type="caution">
    <text evidence="1">The sequence shown here is derived from an EMBL/GenBank/DDBJ whole genome shotgun (WGS) entry which is preliminary data.</text>
</comment>
<protein>
    <submittedName>
        <fullName evidence="1">Uncharacterized protein</fullName>
    </submittedName>
</protein>
<proteinExistence type="predicted"/>
<accession>A0AAV9IBN2</accession>
<evidence type="ECO:0000313" key="2">
    <source>
        <dbReference type="Proteomes" id="UP001300502"/>
    </source>
</evidence>
<keyword evidence="2" id="KW-1185">Reference proteome</keyword>
<organism evidence="1 2">
    <name type="scientific">Galdieria yellowstonensis</name>
    <dbReference type="NCBI Taxonomy" id="3028027"/>
    <lineage>
        <taxon>Eukaryota</taxon>
        <taxon>Rhodophyta</taxon>
        <taxon>Bangiophyceae</taxon>
        <taxon>Galdieriales</taxon>
        <taxon>Galdieriaceae</taxon>
        <taxon>Galdieria</taxon>
    </lineage>
</organism>
<dbReference type="Proteomes" id="UP001300502">
    <property type="component" value="Unassembled WGS sequence"/>
</dbReference>
<sequence length="167" mass="18782">MSQISEQVVQGIPIDNFICYPDRFYPNHGFVIPLAEPDTTEQQDDLEQLYGNQVAIDSGPYIEACNEYLEATGEQQWEMCDIPDCQDTNALYENTEGEYIPVYNSLEDGRVLDSSSVETREMSNSEESLEAAYLQREDFYSSRVFDSSVSIPPPASVVFAGSIYDSP</sequence>
<evidence type="ECO:0000313" key="1">
    <source>
        <dbReference type="EMBL" id="KAK4524728.1"/>
    </source>
</evidence>
<name>A0AAV9IBN2_9RHOD</name>
<reference evidence="1 2" key="1">
    <citation type="submission" date="2022-07" db="EMBL/GenBank/DDBJ databases">
        <title>Genome-wide signatures of adaptation to extreme environments.</title>
        <authorList>
            <person name="Cho C.H."/>
            <person name="Yoon H.S."/>
        </authorList>
    </citation>
    <scope>NUCLEOTIDE SEQUENCE [LARGE SCALE GENOMIC DNA]</scope>
    <source>
        <strain evidence="1 2">108.79 E11</strain>
    </source>
</reference>
<dbReference type="EMBL" id="JANCYU010000025">
    <property type="protein sequence ID" value="KAK4524728.1"/>
    <property type="molecule type" value="Genomic_DNA"/>
</dbReference>
<dbReference type="AlphaFoldDB" id="A0AAV9IBN2"/>